<dbReference type="Gene3D" id="3.30.70.1900">
    <property type="match status" value="1"/>
</dbReference>
<dbReference type="Proteomes" id="UP000182412">
    <property type="component" value="Unassembled WGS sequence"/>
</dbReference>
<evidence type="ECO:0000259" key="2">
    <source>
        <dbReference type="Pfam" id="PF19308"/>
    </source>
</evidence>
<evidence type="ECO:0000259" key="1">
    <source>
        <dbReference type="Pfam" id="PF10040"/>
    </source>
</evidence>
<evidence type="ECO:0000313" key="4">
    <source>
        <dbReference type="Proteomes" id="UP000182412"/>
    </source>
</evidence>
<feature type="domain" description="CRISPR-associated protein Cas6-like N-terminal" evidence="2">
    <location>
        <begin position="20"/>
        <end position="120"/>
    </location>
</feature>
<name>A0A1H0NJN2_SELRU</name>
<dbReference type="InterPro" id="IPR045648">
    <property type="entry name" value="CRISPR-assoc_Cas6-like_N"/>
</dbReference>
<dbReference type="Pfam" id="PF10040">
    <property type="entry name" value="CRISPR_Cas6"/>
    <property type="match status" value="1"/>
</dbReference>
<dbReference type="InterPro" id="IPR019267">
    <property type="entry name" value="CRISPR-assoc_Cas6_C"/>
</dbReference>
<dbReference type="InterPro" id="IPR045747">
    <property type="entry name" value="CRISPR-assoc_prot_Cas6_N_sf"/>
</dbReference>
<dbReference type="CDD" id="cd21141">
    <property type="entry name" value="Cas6_III-like"/>
    <property type="match status" value="1"/>
</dbReference>
<protein>
    <submittedName>
        <fullName evidence="3">CRISPR-associated endoribonuclease Cas6</fullName>
    </submittedName>
</protein>
<reference evidence="3 4" key="1">
    <citation type="submission" date="2016-10" db="EMBL/GenBank/DDBJ databases">
        <authorList>
            <person name="de Groot N.N."/>
        </authorList>
    </citation>
    <scope>NUCLEOTIDE SEQUENCE [LARGE SCALE GENOMIC DNA]</scope>
    <source>
        <strain evidence="3 4">S137</strain>
    </source>
</reference>
<dbReference type="OrthoDB" id="425607at2"/>
<dbReference type="AlphaFoldDB" id="A0A1H0NJN2"/>
<evidence type="ECO:0000313" key="3">
    <source>
        <dbReference type="EMBL" id="SDO92883.1"/>
    </source>
</evidence>
<dbReference type="RefSeq" id="WP_074571306.1">
    <property type="nucleotide sequence ID" value="NZ_FNJQ01000003.1"/>
</dbReference>
<gene>
    <name evidence="3" type="ORF">SAMN05216366_103104</name>
</gene>
<feature type="domain" description="CRISPR-associated protein Cas6 C-terminal" evidence="1">
    <location>
        <begin position="148"/>
        <end position="265"/>
    </location>
</feature>
<dbReference type="Gene3D" id="3.30.70.1890">
    <property type="match status" value="1"/>
</dbReference>
<sequence>MIGAIVYELRALNTDSLPLYHGQQMHGLCFKILKDYSPVMADYIHNQMLIKPFTAAELAFYGKISATNNRLYIKEGQLLRWRVTALSDEVLQAFLSLQPGYKIYLGNLQLDVERVYADPELCEYSGVVEPTEMMAECFSCALPSSITMDFQSATTFRSGKNDFPWPLPEYVFGSLADKWAALRMPGDISRTLVAEAASAILPLSWQGKSCWIKLSPQRSARCFVGRFTYGVNNLSDTYKGILAVLAAYAEFAGVGRWTSHGLGQVRIIDKN</sequence>
<proteinExistence type="predicted"/>
<accession>A0A1H0NJN2</accession>
<organism evidence="3 4">
    <name type="scientific">Selenomonas ruminantium</name>
    <dbReference type="NCBI Taxonomy" id="971"/>
    <lineage>
        <taxon>Bacteria</taxon>
        <taxon>Bacillati</taxon>
        <taxon>Bacillota</taxon>
        <taxon>Negativicutes</taxon>
        <taxon>Selenomonadales</taxon>
        <taxon>Selenomonadaceae</taxon>
        <taxon>Selenomonas</taxon>
    </lineage>
</organism>
<dbReference type="EMBL" id="FNJQ01000003">
    <property type="protein sequence ID" value="SDO92883.1"/>
    <property type="molecule type" value="Genomic_DNA"/>
</dbReference>
<dbReference type="Pfam" id="PF19308">
    <property type="entry name" value="CRISPR_Cas6_N"/>
    <property type="match status" value="1"/>
</dbReference>